<dbReference type="AlphaFoldDB" id="A0A010S4V0"/>
<accession>A0A010S4V0</accession>
<dbReference type="OrthoDB" id="4814718at2759"/>
<keyword evidence="2" id="KW-0812">Transmembrane</keyword>
<comment type="caution">
    <text evidence="3">The sequence shown here is derived from an EMBL/GenBank/DDBJ whole genome shotgun (WGS) entry which is preliminary data.</text>
</comment>
<protein>
    <submittedName>
        <fullName evidence="3">Uncharacterized protein</fullName>
    </submittedName>
</protein>
<evidence type="ECO:0000313" key="4">
    <source>
        <dbReference type="Proteomes" id="UP000020467"/>
    </source>
</evidence>
<dbReference type="eggNOG" id="ENOG502RQMT">
    <property type="taxonomic scope" value="Eukaryota"/>
</dbReference>
<dbReference type="KEGG" id="cfj:CFIO01_09711"/>
<keyword evidence="4" id="KW-1185">Reference proteome</keyword>
<dbReference type="EMBL" id="JARH01000072">
    <property type="protein sequence ID" value="EXF85714.1"/>
    <property type="molecule type" value="Genomic_DNA"/>
</dbReference>
<feature type="transmembrane region" description="Helical" evidence="2">
    <location>
        <begin position="202"/>
        <end position="226"/>
    </location>
</feature>
<reference evidence="3 4" key="1">
    <citation type="submission" date="2014-02" db="EMBL/GenBank/DDBJ databases">
        <title>The genome sequence of Colletotrichum fioriniae PJ7.</title>
        <authorList>
            <person name="Baroncelli R."/>
            <person name="Thon M.R."/>
        </authorList>
    </citation>
    <scope>NUCLEOTIDE SEQUENCE [LARGE SCALE GENOMIC DNA]</scope>
    <source>
        <strain evidence="3 4">PJ7</strain>
    </source>
</reference>
<organism evidence="3 4">
    <name type="scientific">Colletotrichum fioriniae PJ7</name>
    <dbReference type="NCBI Taxonomy" id="1445577"/>
    <lineage>
        <taxon>Eukaryota</taxon>
        <taxon>Fungi</taxon>
        <taxon>Dikarya</taxon>
        <taxon>Ascomycota</taxon>
        <taxon>Pezizomycotina</taxon>
        <taxon>Sordariomycetes</taxon>
        <taxon>Hypocreomycetidae</taxon>
        <taxon>Glomerellales</taxon>
        <taxon>Glomerellaceae</taxon>
        <taxon>Colletotrichum</taxon>
        <taxon>Colletotrichum acutatum species complex</taxon>
    </lineage>
</organism>
<proteinExistence type="predicted"/>
<feature type="compositionally biased region" description="Polar residues" evidence="1">
    <location>
        <begin position="163"/>
        <end position="172"/>
    </location>
</feature>
<gene>
    <name evidence="3" type="ORF">CFIO01_09711</name>
</gene>
<sequence>MLLFPPSFLPTSQYEIGFFLNNRFLKMAAVVSQNVVAAAEEVCGWIPLAMNTLGVSQEPVPYACINPHTDCISSGSYMGCGSPIPTTCVQTAKAKRGCEPGQLCCGPYPNTDCWTWHSVDNTATYTLLQCSSVSGVGTLMADSFVSEATLTGTTKNGGGAKTPSTAELSTPTAGATIATKTSLLLPGIPSETSGSSGEASPAAITGAIVGALAFLGILLGITVFIWNRARKKKRLAHEAAIGGPVTPMRKRDSMIPFHAGAINVPVSSVYDYGGPSNSVSRGDAGVLEGANTNRPPPRPPRSPARDMNVTEGGWI</sequence>
<dbReference type="HOGENOM" id="CLU_949987_0_0_1"/>
<dbReference type="STRING" id="1445577.A0A010S4V0"/>
<dbReference type="Proteomes" id="UP000020467">
    <property type="component" value="Unassembled WGS sequence"/>
</dbReference>
<evidence type="ECO:0000256" key="2">
    <source>
        <dbReference type="SAM" id="Phobius"/>
    </source>
</evidence>
<name>A0A010S4V0_9PEZI</name>
<feature type="region of interest" description="Disordered" evidence="1">
    <location>
        <begin position="152"/>
        <end position="172"/>
    </location>
</feature>
<keyword evidence="2" id="KW-1133">Transmembrane helix</keyword>
<feature type="region of interest" description="Disordered" evidence="1">
    <location>
        <begin position="281"/>
        <end position="315"/>
    </location>
</feature>
<keyword evidence="2" id="KW-0472">Membrane</keyword>
<evidence type="ECO:0000313" key="3">
    <source>
        <dbReference type="EMBL" id="EXF85714.1"/>
    </source>
</evidence>
<evidence type="ECO:0000256" key="1">
    <source>
        <dbReference type="SAM" id="MobiDB-lite"/>
    </source>
</evidence>